<evidence type="ECO:0000256" key="7">
    <source>
        <dbReference type="SAM" id="MobiDB-lite"/>
    </source>
</evidence>
<keyword evidence="6" id="KW-0325">Glycoprotein</keyword>
<proteinExistence type="inferred from homology"/>
<dbReference type="WBParaSite" id="L893_g28108.t1">
    <property type="protein sequence ID" value="L893_g28108.t1"/>
    <property type="gene ID" value="L893_g28108"/>
</dbReference>
<dbReference type="AlphaFoldDB" id="A0A1I7ZP42"/>
<comment type="similarity">
    <text evidence="2">Belongs to the CD36 family.</text>
</comment>
<name>A0A1I7ZP42_9BILA</name>
<evidence type="ECO:0000256" key="1">
    <source>
        <dbReference type="ARBA" id="ARBA00004370"/>
    </source>
</evidence>
<evidence type="ECO:0000256" key="6">
    <source>
        <dbReference type="ARBA" id="ARBA00023180"/>
    </source>
</evidence>
<evidence type="ECO:0000256" key="5">
    <source>
        <dbReference type="ARBA" id="ARBA00023136"/>
    </source>
</evidence>
<accession>A0A1I7ZP42</accession>
<sequence length="120" mass="12986">MQINVAMWKGRGIQFPVDLTQFKSSVVPVVVSYETAKVDAETLQMIQERLIKTEKIATMSSYVGIALALIFALLAGVVLLYLTGKLEYLLCRESSPFGGSDSVSPLPNGKAKAMSEDSAL</sequence>
<keyword evidence="3 8" id="KW-0812">Transmembrane</keyword>
<keyword evidence="5 8" id="KW-0472">Membrane</keyword>
<protein>
    <submittedName>
        <fullName evidence="10">Col_cuticle_N domain-containing protein</fullName>
    </submittedName>
</protein>
<feature type="region of interest" description="Disordered" evidence="7">
    <location>
        <begin position="96"/>
        <end position="120"/>
    </location>
</feature>
<dbReference type="GO" id="GO:0016020">
    <property type="term" value="C:membrane"/>
    <property type="evidence" value="ECO:0007669"/>
    <property type="project" value="UniProtKB-SubCell"/>
</dbReference>
<keyword evidence="4 8" id="KW-1133">Transmembrane helix</keyword>
<dbReference type="InterPro" id="IPR002159">
    <property type="entry name" value="CD36_fam"/>
</dbReference>
<organism evidence="9 10">
    <name type="scientific">Steinernema glaseri</name>
    <dbReference type="NCBI Taxonomy" id="37863"/>
    <lineage>
        <taxon>Eukaryota</taxon>
        <taxon>Metazoa</taxon>
        <taxon>Ecdysozoa</taxon>
        <taxon>Nematoda</taxon>
        <taxon>Chromadorea</taxon>
        <taxon>Rhabditida</taxon>
        <taxon>Tylenchina</taxon>
        <taxon>Panagrolaimomorpha</taxon>
        <taxon>Strongyloidoidea</taxon>
        <taxon>Steinernematidae</taxon>
        <taxon>Steinernema</taxon>
    </lineage>
</organism>
<dbReference type="Proteomes" id="UP000095287">
    <property type="component" value="Unplaced"/>
</dbReference>
<feature type="transmembrane region" description="Helical" evidence="8">
    <location>
        <begin position="62"/>
        <end position="82"/>
    </location>
</feature>
<evidence type="ECO:0000313" key="10">
    <source>
        <dbReference type="WBParaSite" id="L893_g28108.t1"/>
    </source>
</evidence>
<dbReference type="Pfam" id="PF01130">
    <property type="entry name" value="CD36"/>
    <property type="match status" value="1"/>
</dbReference>
<evidence type="ECO:0000256" key="3">
    <source>
        <dbReference type="ARBA" id="ARBA00022692"/>
    </source>
</evidence>
<comment type="subcellular location">
    <subcellularLocation>
        <location evidence="1">Membrane</location>
    </subcellularLocation>
</comment>
<keyword evidence="9" id="KW-1185">Reference proteome</keyword>
<evidence type="ECO:0000313" key="9">
    <source>
        <dbReference type="Proteomes" id="UP000095287"/>
    </source>
</evidence>
<evidence type="ECO:0000256" key="2">
    <source>
        <dbReference type="ARBA" id="ARBA00010532"/>
    </source>
</evidence>
<reference evidence="10" key="1">
    <citation type="submission" date="2016-11" db="UniProtKB">
        <authorList>
            <consortium name="WormBaseParasite"/>
        </authorList>
    </citation>
    <scope>IDENTIFICATION</scope>
</reference>
<evidence type="ECO:0000256" key="8">
    <source>
        <dbReference type="SAM" id="Phobius"/>
    </source>
</evidence>
<evidence type="ECO:0000256" key="4">
    <source>
        <dbReference type="ARBA" id="ARBA00022989"/>
    </source>
</evidence>